<feature type="compositionally biased region" description="Low complexity" evidence="14">
    <location>
        <begin position="542"/>
        <end position="611"/>
    </location>
</feature>
<dbReference type="SMART" id="SM00195">
    <property type="entry name" value="DSPc"/>
    <property type="match status" value="1"/>
</dbReference>
<protein>
    <recommendedName>
        <fullName evidence="4">protein-tyrosine-phosphatase</fullName>
        <ecNumber evidence="4">3.1.3.48</ecNumber>
    </recommendedName>
</protein>
<evidence type="ECO:0000256" key="7">
    <source>
        <dbReference type="ARBA" id="ARBA00022618"/>
    </source>
</evidence>
<dbReference type="CDD" id="cd14499">
    <property type="entry name" value="CDC14_C"/>
    <property type="match status" value="1"/>
</dbReference>
<evidence type="ECO:0000256" key="2">
    <source>
        <dbReference type="ARBA" id="ARBA00004496"/>
    </source>
</evidence>
<evidence type="ECO:0000256" key="6">
    <source>
        <dbReference type="ARBA" id="ARBA00022553"/>
    </source>
</evidence>
<dbReference type="GO" id="GO:0033554">
    <property type="term" value="P:cellular response to stress"/>
    <property type="evidence" value="ECO:0007669"/>
    <property type="project" value="UniProtKB-ARBA"/>
</dbReference>
<dbReference type="PROSITE" id="PS50056">
    <property type="entry name" value="TYR_PHOSPHATASE_2"/>
    <property type="match status" value="1"/>
</dbReference>
<dbReference type="InterPro" id="IPR050561">
    <property type="entry name" value="PTP"/>
</dbReference>
<dbReference type="GO" id="GO:0000278">
    <property type="term" value="P:mitotic cell cycle"/>
    <property type="evidence" value="ECO:0007669"/>
    <property type="project" value="UniProtKB-ARBA"/>
</dbReference>
<dbReference type="FunFam" id="3.90.190.10:FF:000038">
    <property type="entry name" value="Tyrosine-protein phosphatase CDC14"/>
    <property type="match status" value="1"/>
</dbReference>
<dbReference type="SUPFAM" id="SSF52799">
    <property type="entry name" value="(Phosphotyrosine protein) phosphatases II"/>
    <property type="match status" value="2"/>
</dbReference>
<keyword evidence="11" id="KW-0539">Nucleus</keyword>
<dbReference type="InterPro" id="IPR044506">
    <property type="entry name" value="CDC14_C"/>
</dbReference>
<evidence type="ECO:0000256" key="9">
    <source>
        <dbReference type="ARBA" id="ARBA00022801"/>
    </source>
</evidence>
<proteinExistence type="inferred from homology"/>
<evidence type="ECO:0000256" key="10">
    <source>
        <dbReference type="ARBA" id="ARBA00022912"/>
    </source>
</evidence>
<dbReference type="Pfam" id="PF22785">
    <property type="entry name" value="Tc-R-P"/>
    <property type="match status" value="1"/>
</dbReference>
<keyword evidence="12" id="KW-0469">Meiosis</keyword>
<evidence type="ECO:0000256" key="4">
    <source>
        <dbReference type="ARBA" id="ARBA00013064"/>
    </source>
</evidence>
<evidence type="ECO:0000313" key="18">
    <source>
        <dbReference type="Proteomes" id="UP001216638"/>
    </source>
</evidence>
<evidence type="ECO:0000259" key="16">
    <source>
        <dbReference type="PROSITE" id="PS50056"/>
    </source>
</evidence>
<dbReference type="InterPro" id="IPR000387">
    <property type="entry name" value="Tyr_Pase_dom"/>
</dbReference>
<dbReference type="InterPro" id="IPR029021">
    <property type="entry name" value="Prot-tyrosine_phosphatase-like"/>
</dbReference>
<dbReference type="InterPro" id="IPR029260">
    <property type="entry name" value="DSPn"/>
</dbReference>
<comment type="subcellular location">
    <subcellularLocation>
        <location evidence="2">Cytoplasm</location>
    </subcellularLocation>
    <subcellularLocation>
        <location evidence="1">Nucleus</location>
    </subcellularLocation>
</comment>
<accession>A0AAF0DUQ6</accession>
<evidence type="ECO:0000256" key="5">
    <source>
        <dbReference type="ARBA" id="ARBA00022490"/>
    </source>
</evidence>
<feature type="compositionally biased region" description="Low complexity" evidence="14">
    <location>
        <begin position="481"/>
        <end position="491"/>
    </location>
</feature>
<dbReference type="AlphaFoldDB" id="A0AAF0DUQ6"/>
<reference evidence="17" key="1">
    <citation type="submission" date="2023-03" db="EMBL/GenBank/DDBJ databases">
        <title>Mating type loci evolution in Malassezia.</title>
        <authorList>
            <person name="Coelho M.A."/>
        </authorList>
    </citation>
    <scope>NUCLEOTIDE SEQUENCE</scope>
    <source>
        <strain evidence="17">CBS 14135</strain>
    </source>
</reference>
<dbReference type="PANTHER" id="PTHR23339">
    <property type="entry name" value="TYROSINE SPECIFIC PROTEIN PHOSPHATASE AND DUAL SPECIFICITY PROTEIN PHOSPHATASE"/>
    <property type="match status" value="1"/>
</dbReference>
<feature type="domain" description="Tyrosine specific protein phosphatases" evidence="16">
    <location>
        <begin position="339"/>
        <end position="404"/>
    </location>
</feature>
<dbReference type="SMART" id="SM00404">
    <property type="entry name" value="PTPc_motif"/>
    <property type="match status" value="1"/>
</dbReference>
<gene>
    <name evidence="17" type="ORF">MBRA1_002735</name>
</gene>
<dbReference type="GO" id="GO:0005737">
    <property type="term" value="C:cytoplasm"/>
    <property type="evidence" value="ECO:0007669"/>
    <property type="project" value="UniProtKB-SubCell"/>
</dbReference>
<dbReference type="GO" id="GO:0005730">
    <property type="term" value="C:nucleolus"/>
    <property type="evidence" value="ECO:0007669"/>
    <property type="project" value="UniProtKB-ARBA"/>
</dbReference>
<name>A0AAF0DUQ6_9BASI</name>
<dbReference type="GO" id="GO:0005816">
    <property type="term" value="C:spindle pole body"/>
    <property type="evidence" value="ECO:0007669"/>
    <property type="project" value="UniProtKB-ARBA"/>
</dbReference>
<dbReference type="GO" id="GO:0032954">
    <property type="term" value="P:regulation of cytokinetic process"/>
    <property type="evidence" value="ECO:0007669"/>
    <property type="project" value="UniProtKB-ARBA"/>
</dbReference>
<dbReference type="Gene3D" id="3.90.190.10">
    <property type="entry name" value="Protein tyrosine phosphatase superfamily"/>
    <property type="match status" value="2"/>
</dbReference>
<dbReference type="GO" id="GO:0004725">
    <property type="term" value="F:protein tyrosine phosphatase activity"/>
    <property type="evidence" value="ECO:0007669"/>
    <property type="project" value="UniProtKB-EC"/>
</dbReference>
<keyword evidence="13" id="KW-0131">Cell cycle</keyword>
<dbReference type="CDD" id="cd17657">
    <property type="entry name" value="CDC14_N"/>
    <property type="match status" value="1"/>
</dbReference>
<keyword evidence="18" id="KW-1185">Reference proteome</keyword>
<evidence type="ECO:0000259" key="15">
    <source>
        <dbReference type="PROSITE" id="PS50054"/>
    </source>
</evidence>
<evidence type="ECO:0000256" key="14">
    <source>
        <dbReference type="SAM" id="MobiDB-lite"/>
    </source>
</evidence>
<keyword evidence="8" id="KW-0498">Mitosis</keyword>
<evidence type="ECO:0000256" key="13">
    <source>
        <dbReference type="ARBA" id="ARBA00023306"/>
    </source>
</evidence>
<evidence type="ECO:0000256" key="1">
    <source>
        <dbReference type="ARBA" id="ARBA00004123"/>
    </source>
</evidence>
<organism evidence="17 18">
    <name type="scientific">Malassezia brasiliensis</name>
    <dbReference type="NCBI Taxonomy" id="1821822"/>
    <lineage>
        <taxon>Eukaryota</taxon>
        <taxon>Fungi</taxon>
        <taxon>Dikarya</taxon>
        <taxon>Basidiomycota</taxon>
        <taxon>Ustilaginomycotina</taxon>
        <taxon>Malasseziomycetes</taxon>
        <taxon>Malasseziales</taxon>
        <taxon>Malasseziaceae</taxon>
        <taxon>Malassezia</taxon>
    </lineage>
</organism>
<evidence type="ECO:0000256" key="12">
    <source>
        <dbReference type="ARBA" id="ARBA00023254"/>
    </source>
</evidence>
<dbReference type="InterPro" id="IPR003595">
    <property type="entry name" value="Tyr_Pase_cat"/>
</dbReference>
<dbReference type="GO" id="GO:0051301">
    <property type="term" value="P:cell division"/>
    <property type="evidence" value="ECO:0007669"/>
    <property type="project" value="UniProtKB-KW"/>
</dbReference>
<evidence type="ECO:0000313" key="17">
    <source>
        <dbReference type="EMBL" id="WFC96079.1"/>
    </source>
</evidence>
<feature type="domain" description="Tyrosine-protein phosphatase" evidence="15">
    <location>
        <begin position="243"/>
        <end position="418"/>
    </location>
</feature>
<dbReference type="GO" id="GO:0051321">
    <property type="term" value="P:meiotic cell cycle"/>
    <property type="evidence" value="ECO:0007669"/>
    <property type="project" value="UniProtKB-KW"/>
</dbReference>
<keyword evidence="7" id="KW-0132">Cell division</keyword>
<feature type="compositionally biased region" description="Polar residues" evidence="14">
    <location>
        <begin position="440"/>
        <end position="449"/>
    </location>
</feature>
<comment type="similarity">
    <text evidence="3">Belongs to the protein-tyrosine phosphatase family. Non-receptor class CDC14 subfamily.</text>
</comment>
<sequence>MATTATEITVPYTPDDSDLMEFTHTEPEASSSHVRVLPTPPAGPTPTPTLVHGLTPVSNRFWFAVFAQDRFPDADTLNAGNGLRHAAFPADLSSDARPKHLHWFCIDEDLVYLSFSNDWGPLNIAMFYRFCVHVHQMLIDDAMAHTQLCLYTSTDAHHKANAALLCALYAMTIDHISPADAFYPYSELELKPFRDAGYGRADFSLTMQDILYGMRRALDHHLLDLTTFDLEEYEHYEQVQNGDWNWITPQFLAFASPKDKAYMAMLAASGGQPSAVPHTTAPPTGLLRSTIDYFAERRVGLVVRLNNPLYNRRAFEARGIAHKDLYFDDGSNPSDEIVQTFIAEADRTIQQGQAIAVHCKAGLGRTGVLIGAYLIWKYQFTANEVIGYMRMMRPGCVVGPQQHYMYERAPLWMRWGVEHRLRRELSEAVPKTPSAKRAQEATTTPQHLTASVAPATKPTPCVGQPRKSPSPKRRRVGMLGSLSTDSASSTDSRADDEAPARRVVSDEHDASAVEALTSPAPARTDEEVLGVLPAATPSRTAAANAQRIAAPAAARSPVRAAPAASPTRAPAASPARAPAASAARAPVATAAPVRPAASAASPAPTAGASPVRSSERPSTARLATTAARVRRAMSTAQPAARSAAPVSPAKLRGAVRREGENVPPTRARFVARPRP</sequence>
<keyword evidence="5" id="KW-0963">Cytoplasm</keyword>
<dbReference type="PROSITE" id="PS00383">
    <property type="entry name" value="TYR_PHOSPHATASE_1"/>
    <property type="match status" value="1"/>
</dbReference>
<dbReference type="Pfam" id="PF14671">
    <property type="entry name" value="DSPn"/>
    <property type="match status" value="1"/>
</dbReference>
<dbReference type="GO" id="GO:0007096">
    <property type="term" value="P:regulation of exit from mitosis"/>
    <property type="evidence" value="ECO:0007669"/>
    <property type="project" value="UniProtKB-ARBA"/>
</dbReference>
<keyword evidence="6" id="KW-0597">Phosphoprotein</keyword>
<dbReference type="EC" id="3.1.3.48" evidence="4"/>
<feature type="compositionally biased region" description="Basic and acidic residues" evidence="14">
    <location>
        <begin position="492"/>
        <end position="511"/>
    </location>
</feature>
<dbReference type="Proteomes" id="UP001216638">
    <property type="component" value="Chromosome 3"/>
</dbReference>
<feature type="compositionally biased region" description="Low complexity" evidence="14">
    <location>
        <begin position="619"/>
        <end position="649"/>
    </location>
</feature>
<feature type="region of interest" description="Disordered" evidence="14">
    <location>
        <begin position="542"/>
        <end position="675"/>
    </location>
</feature>
<keyword evidence="9" id="KW-0378">Hydrolase</keyword>
<dbReference type="InterPro" id="IPR020422">
    <property type="entry name" value="TYR_PHOSPHATASE_DUAL_dom"/>
</dbReference>
<dbReference type="PROSITE" id="PS50054">
    <property type="entry name" value="TYR_PHOSPHATASE_DUAL"/>
    <property type="match status" value="1"/>
</dbReference>
<dbReference type="InterPro" id="IPR016130">
    <property type="entry name" value="Tyr_Pase_AS"/>
</dbReference>
<evidence type="ECO:0000256" key="11">
    <source>
        <dbReference type="ARBA" id="ARBA00023242"/>
    </source>
</evidence>
<evidence type="ECO:0000256" key="3">
    <source>
        <dbReference type="ARBA" id="ARBA00007315"/>
    </source>
</evidence>
<dbReference type="EMBL" id="CP119953">
    <property type="protein sequence ID" value="WFC96079.1"/>
    <property type="molecule type" value="Genomic_DNA"/>
</dbReference>
<evidence type="ECO:0000256" key="8">
    <source>
        <dbReference type="ARBA" id="ARBA00022776"/>
    </source>
</evidence>
<keyword evidence="10" id="KW-0904">Protein phosphatase</keyword>
<feature type="region of interest" description="Disordered" evidence="14">
    <location>
        <begin position="426"/>
        <end position="525"/>
    </location>
</feature>